<dbReference type="Proteomes" id="UP000828390">
    <property type="component" value="Unassembled WGS sequence"/>
</dbReference>
<feature type="coiled-coil region" evidence="1">
    <location>
        <begin position="1"/>
        <end position="35"/>
    </location>
</feature>
<keyword evidence="2" id="KW-0472">Membrane</keyword>
<keyword evidence="4" id="KW-1185">Reference proteome</keyword>
<evidence type="ECO:0000313" key="4">
    <source>
        <dbReference type="Proteomes" id="UP000828390"/>
    </source>
</evidence>
<reference evidence="3" key="1">
    <citation type="journal article" date="2019" name="bioRxiv">
        <title>The Genome of the Zebra Mussel, Dreissena polymorpha: A Resource for Invasive Species Research.</title>
        <authorList>
            <person name="McCartney M.A."/>
            <person name="Auch B."/>
            <person name="Kono T."/>
            <person name="Mallez S."/>
            <person name="Zhang Y."/>
            <person name="Obille A."/>
            <person name="Becker A."/>
            <person name="Abrahante J.E."/>
            <person name="Garbe J."/>
            <person name="Badalamenti J.P."/>
            <person name="Herman A."/>
            <person name="Mangelson H."/>
            <person name="Liachko I."/>
            <person name="Sullivan S."/>
            <person name="Sone E.D."/>
            <person name="Koren S."/>
            <person name="Silverstein K.A.T."/>
            <person name="Beckman K.B."/>
            <person name="Gohl D.M."/>
        </authorList>
    </citation>
    <scope>NUCLEOTIDE SEQUENCE</scope>
    <source>
        <strain evidence="3">Duluth1</strain>
        <tissue evidence="3">Whole animal</tissue>
    </source>
</reference>
<organism evidence="3 4">
    <name type="scientific">Dreissena polymorpha</name>
    <name type="common">Zebra mussel</name>
    <name type="synonym">Mytilus polymorpha</name>
    <dbReference type="NCBI Taxonomy" id="45954"/>
    <lineage>
        <taxon>Eukaryota</taxon>
        <taxon>Metazoa</taxon>
        <taxon>Spiralia</taxon>
        <taxon>Lophotrochozoa</taxon>
        <taxon>Mollusca</taxon>
        <taxon>Bivalvia</taxon>
        <taxon>Autobranchia</taxon>
        <taxon>Heteroconchia</taxon>
        <taxon>Euheterodonta</taxon>
        <taxon>Imparidentia</taxon>
        <taxon>Neoheterodontei</taxon>
        <taxon>Myida</taxon>
        <taxon>Dreissenoidea</taxon>
        <taxon>Dreissenidae</taxon>
        <taxon>Dreissena</taxon>
    </lineage>
</organism>
<evidence type="ECO:0000256" key="1">
    <source>
        <dbReference type="SAM" id="Coils"/>
    </source>
</evidence>
<keyword evidence="2" id="KW-0812">Transmembrane</keyword>
<evidence type="ECO:0000313" key="3">
    <source>
        <dbReference type="EMBL" id="KAH3707415.1"/>
    </source>
</evidence>
<reference evidence="3" key="2">
    <citation type="submission" date="2020-11" db="EMBL/GenBank/DDBJ databases">
        <authorList>
            <person name="McCartney M.A."/>
            <person name="Auch B."/>
            <person name="Kono T."/>
            <person name="Mallez S."/>
            <person name="Becker A."/>
            <person name="Gohl D.M."/>
            <person name="Silverstein K.A.T."/>
            <person name="Koren S."/>
            <person name="Bechman K.B."/>
            <person name="Herman A."/>
            <person name="Abrahante J.E."/>
            <person name="Garbe J."/>
        </authorList>
    </citation>
    <scope>NUCLEOTIDE SEQUENCE</scope>
    <source>
        <strain evidence="3">Duluth1</strain>
        <tissue evidence="3">Whole animal</tissue>
    </source>
</reference>
<feature type="transmembrane region" description="Helical" evidence="2">
    <location>
        <begin position="52"/>
        <end position="69"/>
    </location>
</feature>
<accession>A0A9D3YU81</accession>
<protein>
    <submittedName>
        <fullName evidence="3">Uncharacterized protein</fullName>
    </submittedName>
</protein>
<proteinExistence type="predicted"/>
<gene>
    <name evidence="3" type="ORF">DPMN_066821</name>
</gene>
<keyword evidence="2" id="KW-1133">Transmembrane helix</keyword>
<comment type="caution">
    <text evidence="3">The sequence shown here is derived from an EMBL/GenBank/DDBJ whole genome shotgun (WGS) entry which is preliminary data.</text>
</comment>
<evidence type="ECO:0000256" key="2">
    <source>
        <dbReference type="SAM" id="Phobius"/>
    </source>
</evidence>
<name>A0A9D3YU81_DREPO</name>
<dbReference type="EMBL" id="JAIWYP010000014">
    <property type="protein sequence ID" value="KAH3707415.1"/>
    <property type="molecule type" value="Genomic_DNA"/>
</dbReference>
<sequence>MSQQDEQIGKLMKEKKALENTVKKTQDALKAEKEGSIKKNLFLYTSLSKRPLNSLPLLLFYLNVLIYAAPFDQYSSIF</sequence>
<keyword evidence="1" id="KW-0175">Coiled coil</keyword>
<dbReference type="AlphaFoldDB" id="A0A9D3YU81"/>